<gene>
    <name evidence="9" type="ORF">HF576_06915</name>
</gene>
<feature type="transmembrane region" description="Helical" evidence="7">
    <location>
        <begin position="282"/>
        <end position="303"/>
    </location>
</feature>
<evidence type="ECO:0000256" key="4">
    <source>
        <dbReference type="ARBA" id="ARBA00022692"/>
    </source>
</evidence>
<dbReference type="SUPFAM" id="SSF161098">
    <property type="entry name" value="MetI-like"/>
    <property type="match status" value="1"/>
</dbReference>
<dbReference type="EMBL" id="JABACI010000001">
    <property type="protein sequence ID" value="NLP83570.1"/>
    <property type="molecule type" value="Genomic_DNA"/>
</dbReference>
<feature type="transmembrane region" description="Helical" evidence="7">
    <location>
        <begin position="155"/>
        <end position="174"/>
    </location>
</feature>
<evidence type="ECO:0000256" key="7">
    <source>
        <dbReference type="RuleBase" id="RU363032"/>
    </source>
</evidence>
<feature type="domain" description="ABC transmembrane type-1" evidence="8">
    <location>
        <begin position="116"/>
        <end position="304"/>
    </location>
</feature>
<dbReference type="PROSITE" id="PS50928">
    <property type="entry name" value="ABC_TM1"/>
    <property type="match status" value="1"/>
</dbReference>
<feature type="transmembrane region" description="Helical" evidence="7">
    <location>
        <begin position="180"/>
        <end position="198"/>
    </location>
</feature>
<keyword evidence="2 7" id="KW-0813">Transport</keyword>
<comment type="subcellular location">
    <subcellularLocation>
        <location evidence="1 7">Cell membrane</location>
        <topology evidence="1 7">Multi-pass membrane protein</topology>
    </subcellularLocation>
</comment>
<keyword evidence="10" id="KW-1185">Reference proteome</keyword>
<comment type="similarity">
    <text evidence="7">Belongs to the binding-protein-dependent transport system permease family.</text>
</comment>
<dbReference type="InterPro" id="IPR000515">
    <property type="entry name" value="MetI-like"/>
</dbReference>
<evidence type="ECO:0000259" key="8">
    <source>
        <dbReference type="PROSITE" id="PS50928"/>
    </source>
</evidence>
<dbReference type="Pfam" id="PF00528">
    <property type="entry name" value="BPD_transp_1"/>
    <property type="match status" value="1"/>
</dbReference>
<dbReference type="PANTHER" id="PTHR43386:SF1">
    <property type="entry name" value="D,D-DIPEPTIDE TRANSPORT SYSTEM PERMEASE PROTEIN DDPC-RELATED"/>
    <property type="match status" value="1"/>
</dbReference>
<dbReference type="Proteomes" id="UP001429745">
    <property type="component" value="Unassembled WGS sequence"/>
</dbReference>
<dbReference type="CDD" id="cd06261">
    <property type="entry name" value="TM_PBP2"/>
    <property type="match status" value="1"/>
</dbReference>
<evidence type="ECO:0000256" key="3">
    <source>
        <dbReference type="ARBA" id="ARBA00022475"/>
    </source>
</evidence>
<dbReference type="InterPro" id="IPR050366">
    <property type="entry name" value="BP-dependent_transpt_permease"/>
</dbReference>
<keyword evidence="3" id="KW-1003">Cell membrane</keyword>
<evidence type="ECO:0000256" key="2">
    <source>
        <dbReference type="ARBA" id="ARBA00022448"/>
    </source>
</evidence>
<dbReference type="PANTHER" id="PTHR43386">
    <property type="entry name" value="OLIGOPEPTIDE TRANSPORT SYSTEM PERMEASE PROTEIN APPC"/>
    <property type="match status" value="1"/>
</dbReference>
<keyword evidence="6 7" id="KW-0472">Membrane</keyword>
<evidence type="ECO:0000313" key="10">
    <source>
        <dbReference type="Proteomes" id="UP001429745"/>
    </source>
</evidence>
<accession>A0ABX1KAB0</accession>
<organism evidence="9 10">
    <name type="scientific">Microbacterium salsuginis</name>
    <dbReference type="NCBI Taxonomy" id="2722803"/>
    <lineage>
        <taxon>Bacteria</taxon>
        <taxon>Bacillati</taxon>
        <taxon>Actinomycetota</taxon>
        <taxon>Actinomycetes</taxon>
        <taxon>Micrococcales</taxon>
        <taxon>Microbacteriaceae</taxon>
        <taxon>Microbacterium</taxon>
    </lineage>
</organism>
<sequence>MTTQNSIDRDSTDRVRADSVELPDLEVRIDIPATEPVAIAGRRSQASPWRVFFRKPSTLFFGPLLVVIALVSFVGPFFVGDPVSTAHPVLAPPSLEYPLGTDQLGRDYLARVVYGGQVSLLVGFSVAFLCMTFGLLVGGLAGYYGGAIDTGLVKIAEFFQVLPGLVLALVAAALLGSNMLIIVSILAITMWPGVGRIVRAEAMRISQLGYVESAKAAGFSGARIIWSDVIPNAMPPVLVATSMTVGRAILIESGLAYLGIGDTNRPSWGALLNSAQSYMQSAWWLAVFPGALIFLTVLAVNMLGDGMNDSFNPTAGRVK</sequence>
<evidence type="ECO:0000256" key="1">
    <source>
        <dbReference type="ARBA" id="ARBA00004651"/>
    </source>
</evidence>
<dbReference type="InterPro" id="IPR035906">
    <property type="entry name" value="MetI-like_sf"/>
</dbReference>
<reference evidence="9 10" key="1">
    <citation type="submission" date="2020-04" db="EMBL/GenBank/DDBJ databases">
        <title>CFH 90308 Microbacterium sp.</title>
        <authorList>
            <person name="Nie G."/>
            <person name="Ming H."/>
            <person name="Xia T."/>
        </authorList>
    </citation>
    <scope>NUCLEOTIDE SEQUENCE [LARGE SCALE GENOMIC DNA]</scope>
    <source>
        <strain evidence="9 10">CFH 90308</strain>
    </source>
</reference>
<evidence type="ECO:0000256" key="6">
    <source>
        <dbReference type="ARBA" id="ARBA00023136"/>
    </source>
</evidence>
<keyword evidence="4 7" id="KW-0812">Transmembrane</keyword>
<dbReference type="RefSeq" id="WP_168911965.1">
    <property type="nucleotide sequence ID" value="NZ_JABACI010000001.1"/>
</dbReference>
<keyword evidence="5 7" id="KW-1133">Transmembrane helix</keyword>
<evidence type="ECO:0000256" key="5">
    <source>
        <dbReference type="ARBA" id="ARBA00022989"/>
    </source>
</evidence>
<feature type="transmembrane region" description="Helical" evidence="7">
    <location>
        <begin position="118"/>
        <end position="143"/>
    </location>
</feature>
<comment type="caution">
    <text evidence="9">The sequence shown here is derived from an EMBL/GenBank/DDBJ whole genome shotgun (WGS) entry which is preliminary data.</text>
</comment>
<dbReference type="Gene3D" id="1.10.3720.10">
    <property type="entry name" value="MetI-like"/>
    <property type="match status" value="1"/>
</dbReference>
<feature type="transmembrane region" description="Helical" evidence="7">
    <location>
        <begin position="59"/>
        <end position="79"/>
    </location>
</feature>
<proteinExistence type="inferred from homology"/>
<protein>
    <submittedName>
        <fullName evidence="9">ABC transporter permease</fullName>
    </submittedName>
</protein>
<evidence type="ECO:0000313" key="9">
    <source>
        <dbReference type="EMBL" id="NLP83570.1"/>
    </source>
</evidence>
<name>A0ABX1KAB0_9MICO</name>